<feature type="region of interest" description="Disordered" evidence="2">
    <location>
        <begin position="246"/>
        <end position="273"/>
    </location>
</feature>
<proteinExistence type="predicted"/>
<reference evidence="3 4" key="1">
    <citation type="submission" date="2015-12" db="EMBL/GenBank/DDBJ databases">
        <title>Haloprofundus marisrubri gen. nov., sp. nov., an extremely halophilic archaeon isolated from the Discovery deep brine-seawater interface in the Red Sea.</title>
        <authorList>
            <person name="Zhang G."/>
            <person name="Stingl U."/>
            <person name="Rashid M."/>
        </authorList>
    </citation>
    <scope>NUCLEOTIDE SEQUENCE [LARGE SCALE GENOMIC DNA]</scope>
    <source>
        <strain evidence="3 4">SB9</strain>
    </source>
</reference>
<name>A0A0W1R8L2_9EURY</name>
<feature type="region of interest" description="Disordered" evidence="2">
    <location>
        <begin position="1"/>
        <end position="38"/>
    </location>
</feature>
<sequence length="273" mass="29060">MGDDRAEPNDESAWESTTPVESNGEMDEKSGETPDTLGAEVFADLPTDQSSGADDAAVESALDALATRLDGLDERVDGVQSDVDEKIDDVRGRVVQIKRETDGKAPLDHEHPEVRQAVAEASADVEALERRVESVSSDLDEELNEQSAAYEELAARVETAEERLATLARVTVDLRDRVQNAEATVAARGELDEFLESAHRNGVSKGVCADCGETVHLGLLSSPTCPHCGASFAGVTPASWPFGSATLTTEAGAEDESKEKADPNATDMTNFDV</sequence>
<dbReference type="Gene3D" id="1.10.287.1490">
    <property type="match status" value="1"/>
</dbReference>
<dbReference type="EMBL" id="LOPU01000029">
    <property type="protein sequence ID" value="KTG09173.1"/>
    <property type="molecule type" value="Genomic_DNA"/>
</dbReference>
<dbReference type="AlphaFoldDB" id="A0A0W1R8L2"/>
<comment type="caution">
    <text evidence="3">The sequence shown here is derived from an EMBL/GenBank/DDBJ whole genome shotgun (WGS) entry which is preliminary data.</text>
</comment>
<dbReference type="STRING" id="1514971.AUR64_15375"/>
<gene>
    <name evidence="3" type="ORF">AUR64_15375</name>
</gene>
<keyword evidence="1" id="KW-0175">Coiled coil</keyword>
<dbReference type="Pfam" id="PF03670">
    <property type="entry name" value="UPF0184"/>
    <property type="match status" value="1"/>
</dbReference>
<dbReference type="RefSeq" id="WP_058582326.1">
    <property type="nucleotide sequence ID" value="NZ_LOPU01000029.1"/>
</dbReference>
<dbReference type="Proteomes" id="UP000054387">
    <property type="component" value="Unassembled WGS sequence"/>
</dbReference>
<dbReference type="OrthoDB" id="178000at2157"/>
<evidence type="ECO:0000256" key="1">
    <source>
        <dbReference type="SAM" id="Coils"/>
    </source>
</evidence>
<evidence type="ECO:0000313" key="4">
    <source>
        <dbReference type="Proteomes" id="UP000054387"/>
    </source>
</evidence>
<protein>
    <submittedName>
        <fullName evidence="3">Uncharacterized protein</fullName>
    </submittedName>
</protein>
<keyword evidence="4" id="KW-1185">Reference proteome</keyword>
<evidence type="ECO:0000313" key="3">
    <source>
        <dbReference type="EMBL" id="KTG09173.1"/>
    </source>
</evidence>
<organism evidence="3 4">
    <name type="scientific">Haloprofundus marisrubri</name>
    <dbReference type="NCBI Taxonomy" id="1514971"/>
    <lineage>
        <taxon>Archaea</taxon>
        <taxon>Methanobacteriati</taxon>
        <taxon>Methanobacteriota</taxon>
        <taxon>Stenosarchaea group</taxon>
        <taxon>Halobacteria</taxon>
        <taxon>Halobacteriales</taxon>
        <taxon>Haloferacaceae</taxon>
        <taxon>Haloprofundus</taxon>
    </lineage>
</organism>
<evidence type="ECO:0000256" key="2">
    <source>
        <dbReference type="SAM" id="MobiDB-lite"/>
    </source>
</evidence>
<accession>A0A0W1R8L2</accession>
<feature type="coiled-coil region" evidence="1">
    <location>
        <begin position="111"/>
        <end position="170"/>
    </location>
</feature>